<keyword evidence="4" id="KW-0378">Hydrolase</keyword>
<evidence type="ECO:0000256" key="2">
    <source>
        <dbReference type="ARBA" id="ARBA00022490"/>
    </source>
</evidence>
<evidence type="ECO:0000256" key="6">
    <source>
        <dbReference type="RuleBase" id="RU003567"/>
    </source>
</evidence>
<evidence type="ECO:0000313" key="8">
    <source>
        <dbReference type="Proteomes" id="UP001321421"/>
    </source>
</evidence>
<accession>A0ABM8H886</accession>
<dbReference type="RefSeq" id="WP_289232352.1">
    <property type="nucleotide sequence ID" value="NZ_AP027735.1"/>
</dbReference>
<dbReference type="Pfam" id="PF00574">
    <property type="entry name" value="CLP_protease"/>
    <property type="match status" value="1"/>
</dbReference>
<name>A0ABM8H886_9MICO</name>
<dbReference type="InterPro" id="IPR029045">
    <property type="entry name" value="ClpP/crotonase-like_dom_sf"/>
</dbReference>
<protein>
    <recommendedName>
        <fullName evidence="6">ATP-dependent Clp protease proteolytic subunit</fullName>
    </recommendedName>
</protein>
<dbReference type="PANTHER" id="PTHR10381">
    <property type="entry name" value="ATP-DEPENDENT CLP PROTEASE PROTEOLYTIC SUBUNIT"/>
    <property type="match status" value="1"/>
</dbReference>
<gene>
    <name evidence="7" type="primary">clpP_1</name>
    <name evidence="7" type="ORF">GCM10025872_07470</name>
</gene>
<dbReference type="CDD" id="cd07017">
    <property type="entry name" value="S14_ClpP_2"/>
    <property type="match status" value="1"/>
</dbReference>
<proteinExistence type="inferred from homology"/>
<keyword evidence="5" id="KW-0720">Serine protease</keyword>
<dbReference type="GO" id="GO:0006508">
    <property type="term" value="P:proteolysis"/>
    <property type="evidence" value="ECO:0007669"/>
    <property type="project" value="UniProtKB-KW"/>
</dbReference>
<evidence type="ECO:0000256" key="5">
    <source>
        <dbReference type="ARBA" id="ARBA00022825"/>
    </source>
</evidence>
<keyword evidence="2" id="KW-0963">Cytoplasm</keyword>
<evidence type="ECO:0000256" key="3">
    <source>
        <dbReference type="ARBA" id="ARBA00022670"/>
    </source>
</evidence>
<sequence>MTDTTTYAPLEKRIQDELFFHRILLLDGELDDHGGTQLISQLWVLAKSDPRKGVQLWINSPGGSVPAMLAIADAMDAVPCTVSTLALGMAASAGQFLLTAGDPGHRYALPHSRVLLHQGSAGFGGSAADIELQAEDLRELIDQVMRITAARTGQPFEKVFDDAKRDRWFSAEAAKAYGFLDHVVSDFDQVGAAA</sequence>
<keyword evidence="3 7" id="KW-0645">Protease</keyword>
<dbReference type="Gene3D" id="3.90.226.10">
    <property type="entry name" value="2-enoyl-CoA Hydratase, Chain A, domain 1"/>
    <property type="match status" value="1"/>
</dbReference>
<dbReference type="PRINTS" id="PR00127">
    <property type="entry name" value="CLPPROTEASEP"/>
</dbReference>
<evidence type="ECO:0000313" key="7">
    <source>
        <dbReference type="EMBL" id="BDZ57090.1"/>
    </source>
</evidence>
<dbReference type="GO" id="GO:0008233">
    <property type="term" value="F:peptidase activity"/>
    <property type="evidence" value="ECO:0007669"/>
    <property type="project" value="UniProtKB-KW"/>
</dbReference>
<dbReference type="EMBL" id="AP027735">
    <property type="protein sequence ID" value="BDZ57090.1"/>
    <property type="molecule type" value="Genomic_DNA"/>
</dbReference>
<evidence type="ECO:0000256" key="4">
    <source>
        <dbReference type="ARBA" id="ARBA00022801"/>
    </source>
</evidence>
<keyword evidence="8" id="KW-1185">Reference proteome</keyword>
<comment type="similarity">
    <text evidence="1 6">Belongs to the peptidase S14 family.</text>
</comment>
<reference evidence="8" key="1">
    <citation type="journal article" date="2019" name="Int. J. Syst. Evol. Microbiol.">
        <title>The Global Catalogue of Microorganisms (GCM) 10K type strain sequencing project: providing services to taxonomists for standard genome sequencing and annotation.</title>
        <authorList>
            <consortium name="The Broad Institute Genomics Platform"/>
            <consortium name="The Broad Institute Genome Sequencing Center for Infectious Disease"/>
            <person name="Wu L."/>
            <person name="Ma J."/>
        </authorList>
    </citation>
    <scope>NUCLEOTIDE SEQUENCE [LARGE SCALE GENOMIC DNA]</scope>
    <source>
        <strain evidence="8">NBRC 110608</strain>
    </source>
</reference>
<dbReference type="PANTHER" id="PTHR10381:SF70">
    <property type="entry name" value="ATP-DEPENDENT CLP PROTEASE PROTEOLYTIC SUBUNIT"/>
    <property type="match status" value="1"/>
</dbReference>
<organism evidence="7 8">
    <name type="scientific">Barrientosiimonas endolithica</name>
    <dbReference type="NCBI Taxonomy" id="1535208"/>
    <lineage>
        <taxon>Bacteria</taxon>
        <taxon>Bacillati</taxon>
        <taxon>Actinomycetota</taxon>
        <taxon>Actinomycetes</taxon>
        <taxon>Micrococcales</taxon>
        <taxon>Dermacoccaceae</taxon>
        <taxon>Barrientosiimonas</taxon>
    </lineage>
</organism>
<dbReference type="InterPro" id="IPR023562">
    <property type="entry name" value="ClpP/TepA"/>
</dbReference>
<dbReference type="SUPFAM" id="SSF52096">
    <property type="entry name" value="ClpP/crotonase"/>
    <property type="match status" value="1"/>
</dbReference>
<dbReference type="InterPro" id="IPR001907">
    <property type="entry name" value="ClpP"/>
</dbReference>
<dbReference type="Proteomes" id="UP001321421">
    <property type="component" value="Chromosome"/>
</dbReference>
<evidence type="ECO:0000256" key="1">
    <source>
        <dbReference type="ARBA" id="ARBA00007039"/>
    </source>
</evidence>